<reference evidence="1 2" key="1">
    <citation type="submission" date="2015-01" db="EMBL/GenBank/DDBJ databases">
        <title>Evolution of Trichinella species and genotypes.</title>
        <authorList>
            <person name="Korhonen P.K."/>
            <person name="Edoardo P."/>
            <person name="Giuseppe L.R."/>
            <person name="Gasser R.B."/>
        </authorList>
    </citation>
    <scope>NUCLEOTIDE SEQUENCE [LARGE SCALE GENOMIC DNA]</scope>
    <source>
        <strain evidence="1">ISS37</strain>
    </source>
</reference>
<gene>
    <name evidence="1" type="ORF">T07_13738</name>
</gene>
<proteinExistence type="predicted"/>
<organism evidence="1 2">
    <name type="scientific">Trichinella nelsoni</name>
    <dbReference type="NCBI Taxonomy" id="6336"/>
    <lineage>
        <taxon>Eukaryota</taxon>
        <taxon>Metazoa</taxon>
        <taxon>Ecdysozoa</taxon>
        <taxon>Nematoda</taxon>
        <taxon>Enoplea</taxon>
        <taxon>Dorylaimia</taxon>
        <taxon>Trichinellida</taxon>
        <taxon>Trichinellidae</taxon>
        <taxon>Trichinella</taxon>
    </lineage>
</organism>
<dbReference type="OrthoDB" id="5919914at2759"/>
<dbReference type="AlphaFoldDB" id="A0A0V0RGH8"/>
<keyword evidence="2" id="KW-1185">Reference proteome</keyword>
<sequence length="254" mass="26826">MSHSCSASLWLRSLGVCGDSRFSHIPSSLILPSPKSINAFLGRRKSVPSRQGCDRFLATIIECLARNLSPNLMSSSAVPTVSRHSPFAATICLLPCLLILTLPAMLTSDSRITLTAAPVSTKNLTLRPFTFPASSAAHLCSYPIGCSIRRTPWSFRVRQRAGPTIMAAPSAVPAGCIRQLFGGGFATRPLSRTDRVNSRRNSHTSFSMSCSESALTASASKLCSSSSSNAAAMRSVAAVDLLSEARAGCVSAFG</sequence>
<accession>A0A0V0RGH8</accession>
<protein>
    <submittedName>
        <fullName evidence="1">Uncharacterized protein</fullName>
    </submittedName>
</protein>
<dbReference type="Proteomes" id="UP000054630">
    <property type="component" value="Unassembled WGS sequence"/>
</dbReference>
<comment type="caution">
    <text evidence="1">The sequence shown here is derived from an EMBL/GenBank/DDBJ whole genome shotgun (WGS) entry which is preliminary data.</text>
</comment>
<name>A0A0V0RGH8_9BILA</name>
<evidence type="ECO:0000313" key="2">
    <source>
        <dbReference type="Proteomes" id="UP000054630"/>
    </source>
</evidence>
<dbReference type="EMBL" id="JYDL01000197">
    <property type="protein sequence ID" value="KRX13503.1"/>
    <property type="molecule type" value="Genomic_DNA"/>
</dbReference>
<evidence type="ECO:0000313" key="1">
    <source>
        <dbReference type="EMBL" id="KRX13503.1"/>
    </source>
</evidence>